<evidence type="ECO:0000313" key="4">
    <source>
        <dbReference type="Proteomes" id="UP000317648"/>
    </source>
</evidence>
<evidence type="ECO:0000256" key="2">
    <source>
        <dbReference type="SAM" id="Phobius"/>
    </source>
</evidence>
<name>A0A518DMN2_9BACT</name>
<keyword evidence="4" id="KW-1185">Reference proteome</keyword>
<organism evidence="3 4">
    <name type="scientific">Lignipirellula cremea</name>
    <dbReference type="NCBI Taxonomy" id="2528010"/>
    <lineage>
        <taxon>Bacteria</taxon>
        <taxon>Pseudomonadati</taxon>
        <taxon>Planctomycetota</taxon>
        <taxon>Planctomycetia</taxon>
        <taxon>Pirellulales</taxon>
        <taxon>Pirellulaceae</taxon>
        <taxon>Lignipirellula</taxon>
    </lineage>
</organism>
<keyword evidence="2" id="KW-1133">Transmembrane helix</keyword>
<feature type="transmembrane region" description="Helical" evidence="2">
    <location>
        <begin position="390"/>
        <end position="412"/>
    </location>
</feature>
<keyword evidence="2" id="KW-0812">Transmembrane</keyword>
<reference evidence="3 4" key="1">
    <citation type="submission" date="2019-02" db="EMBL/GenBank/DDBJ databases">
        <title>Deep-cultivation of Planctomycetes and their phenomic and genomic characterization uncovers novel biology.</title>
        <authorList>
            <person name="Wiegand S."/>
            <person name="Jogler M."/>
            <person name="Boedeker C."/>
            <person name="Pinto D."/>
            <person name="Vollmers J."/>
            <person name="Rivas-Marin E."/>
            <person name="Kohn T."/>
            <person name="Peeters S.H."/>
            <person name="Heuer A."/>
            <person name="Rast P."/>
            <person name="Oberbeckmann S."/>
            <person name="Bunk B."/>
            <person name="Jeske O."/>
            <person name="Meyerdierks A."/>
            <person name="Storesund J.E."/>
            <person name="Kallscheuer N."/>
            <person name="Luecker S."/>
            <person name="Lage O.M."/>
            <person name="Pohl T."/>
            <person name="Merkel B.J."/>
            <person name="Hornburger P."/>
            <person name="Mueller R.-W."/>
            <person name="Bruemmer F."/>
            <person name="Labrenz M."/>
            <person name="Spormann A.M."/>
            <person name="Op den Camp H."/>
            <person name="Overmann J."/>
            <person name="Amann R."/>
            <person name="Jetten M.S.M."/>
            <person name="Mascher T."/>
            <person name="Medema M.H."/>
            <person name="Devos D.P."/>
            <person name="Kaster A.-K."/>
            <person name="Ovreas L."/>
            <person name="Rohde M."/>
            <person name="Galperin M.Y."/>
            <person name="Jogler C."/>
        </authorList>
    </citation>
    <scope>NUCLEOTIDE SEQUENCE [LARGE SCALE GENOMIC DNA]</scope>
    <source>
        <strain evidence="3 4">Pla85_3_4</strain>
    </source>
</reference>
<dbReference type="Pfam" id="PF01906">
    <property type="entry name" value="YbjQ_1"/>
    <property type="match status" value="3"/>
</dbReference>
<dbReference type="PANTHER" id="PTHR34068:SF2">
    <property type="entry name" value="UPF0145 PROTEIN SCO3412"/>
    <property type="match status" value="1"/>
</dbReference>
<dbReference type="Gene3D" id="3.30.110.70">
    <property type="entry name" value="Hypothetical protein apc22750. Chain B"/>
    <property type="match status" value="3"/>
</dbReference>
<proteinExistence type="inferred from homology"/>
<dbReference type="InterPro" id="IPR035439">
    <property type="entry name" value="UPF0145_dom_sf"/>
</dbReference>
<dbReference type="SUPFAM" id="SSF117782">
    <property type="entry name" value="YbjQ-like"/>
    <property type="match status" value="3"/>
</dbReference>
<dbReference type="KEGG" id="lcre:Pla8534_08770"/>
<dbReference type="EMBL" id="CP036433">
    <property type="protein sequence ID" value="QDU93098.1"/>
    <property type="molecule type" value="Genomic_DNA"/>
</dbReference>
<gene>
    <name evidence="3" type="ORF">Pla8534_08770</name>
</gene>
<evidence type="ECO:0000256" key="1">
    <source>
        <dbReference type="ARBA" id="ARBA00010751"/>
    </source>
</evidence>
<accession>A0A518DMN2</accession>
<dbReference type="OrthoDB" id="7169532at2"/>
<comment type="similarity">
    <text evidence="1">Belongs to the UPF0145 family.</text>
</comment>
<keyword evidence="2" id="KW-0472">Membrane</keyword>
<dbReference type="InterPro" id="IPR002765">
    <property type="entry name" value="UPF0145_YbjQ-like"/>
</dbReference>
<dbReference type="PANTHER" id="PTHR34068">
    <property type="entry name" value="UPF0145 PROTEIN YBJQ"/>
    <property type="match status" value="1"/>
</dbReference>
<protein>
    <recommendedName>
        <fullName evidence="5">Heavy-metal-binding protein</fullName>
    </recommendedName>
</protein>
<evidence type="ECO:0008006" key="5">
    <source>
        <dbReference type="Google" id="ProtNLM"/>
    </source>
</evidence>
<sequence length="413" mass="43761">MNVSGLSGNEIYCLHQKGWQPGGIVVGNSVQSLGFVGGISSSLKTLAGGEVENMTSLISEGRHLAINRIEEDAKVRGAQGLTGVSTELKTLGGMIEFLAIGSAIHGPQYQGPFFSTACSGQEFYCHLDAGYQPRHFVMGNVAYALGIGRGISGSFRTFAVRGEVKEFSDLYNHTRHLALERLEAEAAHMGCNSVVDINTEVLSIAGVREMLMVGTGSYNPSLGKLQRPVTSELTGEELWNLTQMGYAPVRLVLGTSVYALGFAGGMTAMFKSFSRGEITEVTQLVYEARENALAHIMEDAASCGAEQVIGAKVFVHEIGSGLVEVLAIGTAIRRNPQMKTVSEQLLPQAIIRDRDTFFDASLTGSLSREHVSSGTSSATASPGNNAVGCIIGLIVVGGFFLTMCGGFLISVFG</sequence>
<dbReference type="Proteomes" id="UP000317648">
    <property type="component" value="Chromosome"/>
</dbReference>
<evidence type="ECO:0000313" key="3">
    <source>
        <dbReference type="EMBL" id="QDU93098.1"/>
    </source>
</evidence>
<dbReference type="AlphaFoldDB" id="A0A518DMN2"/>
<dbReference type="RefSeq" id="WP_145049606.1">
    <property type="nucleotide sequence ID" value="NZ_CP036433.1"/>
</dbReference>